<evidence type="ECO:0000259" key="8">
    <source>
        <dbReference type="PROSITE" id="PS50011"/>
    </source>
</evidence>
<evidence type="ECO:0000313" key="10">
    <source>
        <dbReference type="Proteomes" id="UP000243579"/>
    </source>
</evidence>
<accession>A0A1V9YDH7</accession>
<gene>
    <name evidence="9" type="ORF">ACHHYP_14277</name>
</gene>
<evidence type="ECO:0000256" key="7">
    <source>
        <dbReference type="RuleBase" id="RU000304"/>
    </source>
</evidence>
<dbReference type="EMBL" id="JNBR01002078">
    <property type="protein sequence ID" value="OQR83775.1"/>
    <property type="molecule type" value="Genomic_DNA"/>
</dbReference>
<feature type="domain" description="Protein kinase" evidence="8">
    <location>
        <begin position="62"/>
        <end position="324"/>
    </location>
</feature>
<dbReference type="SMART" id="SM00220">
    <property type="entry name" value="S_TKc"/>
    <property type="match status" value="1"/>
</dbReference>
<evidence type="ECO:0000256" key="6">
    <source>
        <dbReference type="PROSITE-ProRule" id="PRU10141"/>
    </source>
</evidence>
<keyword evidence="10" id="KW-1185">Reference proteome</keyword>
<organism evidence="9 10">
    <name type="scientific">Achlya hypogyna</name>
    <name type="common">Oomycete</name>
    <name type="synonym">Protoachlya hypogyna</name>
    <dbReference type="NCBI Taxonomy" id="1202772"/>
    <lineage>
        <taxon>Eukaryota</taxon>
        <taxon>Sar</taxon>
        <taxon>Stramenopiles</taxon>
        <taxon>Oomycota</taxon>
        <taxon>Saprolegniomycetes</taxon>
        <taxon>Saprolegniales</taxon>
        <taxon>Achlyaceae</taxon>
        <taxon>Achlya</taxon>
    </lineage>
</organism>
<dbReference type="SUPFAM" id="SSF56112">
    <property type="entry name" value="Protein kinase-like (PK-like)"/>
    <property type="match status" value="1"/>
</dbReference>
<dbReference type="InterPro" id="IPR050205">
    <property type="entry name" value="CDPK_Ser/Thr_kinases"/>
</dbReference>
<sequence length="353" mass="39034">MLRKQTLRITPSRHATSAIPMRAFWSGQPLKVALASMTAIGMGTVVSPPASQNRSAPPTQWIVCDDELGTGAFGVVHLGVSRTTGEEAAIKTLHERNRGCIQREVAALQQIKSLGGHKNIIDLKDVFEDHGRVNVVTELVAGGELFDHIVRYGACTEPEARRMIHDIAQAVLFLHSNGLIHKDLKPENVLLRFKEKRSDNVAKLADFGSAGPPSIFNRADDVGTSAYLPPELLERKDGLCTQAADMWAVGCILYILLTGMHPFDMDGSLPEEVIESHIRQAKVCFTHPRCDLLSAEAKDLVSKLLLKDPTRRLSAKEMLEHPWMTQQTQTNSLFTINIFHPNDAKQTMYTTEA</sequence>
<keyword evidence="2" id="KW-0808">Transferase</keyword>
<keyword evidence="4 9" id="KW-0418">Kinase</keyword>
<evidence type="ECO:0000256" key="5">
    <source>
        <dbReference type="ARBA" id="ARBA00022840"/>
    </source>
</evidence>
<evidence type="ECO:0000256" key="4">
    <source>
        <dbReference type="ARBA" id="ARBA00022777"/>
    </source>
</evidence>
<dbReference type="STRING" id="1202772.A0A1V9YDH7"/>
<dbReference type="InterPro" id="IPR008271">
    <property type="entry name" value="Ser/Thr_kinase_AS"/>
</dbReference>
<evidence type="ECO:0000256" key="2">
    <source>
        <dbReference type="ARBA" id="ARBA00022679"/>
    </source>
</evidence>
<comment type="caution">
    <text evidence="9">The sequence shown here is derived from an EMBL/GenBank/DDBJ whole genome shotgun (WGS) entry which is preliminary data.</text>
</comment>
<dbReference type="AlphaFoldDB" id="A0A1V9YDH7"/>
<keyword evidence="5 6" id="KW-0067">ATP-binding</keyword>
<keyword evidence="1 7" id="KW-0723">Serine/threonine-protein kinase</keyword>
<dbReference type="PROSITE" id="PS50011">
    <property type="entry name" value="PROTEIN_KINASE_DOM"/>
    <property type="match status" value="1"/>
</dbReference>
<protein>
    <submittedName>
        <fullName evidence="9">Cleavage induced protein kinase</fullName>
    </submittedName>
</protein>
<dbReference type="PANTHER" id="PTHR24349">
    <property type="entry name" value="SERINE/THREONINE-PROTEIN KINASE"/>
    <property type="match status" value="1"/>
</dbReference>
<name>A0A1V9YDH7_ACHHY</name>
<dbReference type="InterPro" id="IPR011009">
    <property type="entry name" value="Kinase-like_dom_sf"/>
</dbReference>
<comment type="similarity">
    <text evidence="7">Belongs to the protein kinase superfamily.</text>
</comment>
<dbReference type="GO" id="GO:0005524">
    <property type="term" value="F:ATP binding"/>
    <property type="evidence" value="ECO:0007669"/>
    <property type="project" value="UniProtKB-UniRule"/>
</dbReference>
<feature type="binding site" evidence="6">
    <location>
        <position position="91"/>
    </location>
    <ligand>
        <name>ATP</name>
        <dbReference type="ChEBI" id="CHEBI:30616"/>
    </ligand>
</feature>
<evidence type="ECO:0000256" key="3">
    <source>
        <dbReference type="ARBA" id="ARBA00022741"/>
    </source>
</evidence>
<evidence type="ECO:0000256" key="1">
    <source>
        <dbReference type="ARBA" id="ARBA00022527"/>
    </source>
</evidence>
<keyword evidence="3 6" id="KW-0547">Nucleotide-binding</keyword>
<dbReference type="OrthoDB" id="40902at2759"/>
<dbReference type="Gene3D" id="1.10.510.10">
    <property type="entry name" value="Transferase(Phosphotransferase) domain 1"/>
    <property type="match status" value="1"/>
</dbReference>
<dbReference type="PROSITE" id="PS00107">
    <property type="entry name" value="PROTEIN_KINASE_ATP"/>
    <property type="match status" value="1"/>
</dbReference>
<reference evidence="9 10" key="1">
    <citation type="journal article" date="2014" name="Genome Biol. Evol.">
        <title>The secreted proteins of Achlya hypogyna and Thraustotheca clavata identify the ancestral oomycete secretome and reveal gene acquisitions by horizontal gene transfer.</title>
        <authorList>
            <person name="Misner I."/>
            <person name="Blouin N."/>
            <person name="Leonard G."/>
            <person name="Richards T.A."/>
            <person name="Lane C.E."/>
        </authorList>
    </citation>
    <scope>NUCLEOTIDE SEQUENCE [LARGE SCALE GENOMIC DNA]</scope>
    <source>
        <strain evidence="9 10">ATCC 48635</strain>
    </source>
</reference>
<dbReference type="InterPro" id="IPR000719">
    <property type="entry name" value="Prot_kinase_dom"/>
</dbReference>
<dbReference type="PROSITE" id="PS00108">
    <property type="entry name" value="PROTEIN_KINASE_ST"/>
    <property type="match status" value="1"/>
</dbReference>
<dbReference type="GO" id="GO:0004674">
    <property type="term" value="F:protein serine/threonine kinase activity"/>
    <property type="evidence" value="ECO:0007669"/>
    <property type="project" value="UniProtKB-KW"/>
</dbReference>
<dbReference type="Pfam" id="PF00069">
    <property type="entry name" value="Pkinase"/>
    <property type="match status" value="1"/>
</dbReference>
<dbReference type="FunFam" id="1.10.510.10:FF:000571">
    <property type="entry name" value="Maternal embryonic leucine zipper kinase"/>
    <property type="match status" value="1"/>
</dbReference>
<proteinExistence type="inferred from homology"/>
<dbReference type="Proteomes" id="UP000243579">
    <property type="component" value="Unassembled WGS sequence"/>
</dbReference>
<dbReference type="InterPro" id="IPR017441">
    <property type="entry name" value="Protein_kinase_ATP_BS"/>
</dbReference>
<evidence type="ECO:0000313" key="9">
    <source>
        <dbReference type="EMBL" id="OQR83775.1"/>
    </source>
</evidence>